<organism evidence="2 3">
    <name type="scientific">Calicophoron daubneyi</name>
    <name type="common">Rumen fluke</name>
    <name type="synonym">Paramphistomum daubneyi</name>
    <dbReference type="NCBI Taxonomy" id="300641"/>
    <lineage>
        <taxon>Eukaryota</taxon>
        <taxon>Metazoa</taxon>
        <taxon>Spiralia</taxon>
        <taxon>Lophotrochozoa</taxon>
        <taxon>Platyhelminthes</taxon>
        <taxon>Trematoda</taxon>
        <taxon>Digenea</taxon>
        <taxon>Plagiorchiida</taxon>
        <taxon>Pronocephalata</taxon>
        <taxon>Paramphistomoidea</taxon>
        <taxon>Paramphistomidae</taxon>
        <taxon>Calicophoron</taxon>
    </lineage>
</organism>
<evidence type="ECO:0000313" key="3">
    <source>
        <dbReference type="Proteomes" id="UP001497525"/>
    </source>
</evidence>
<protein>
    <submittedName>
        <fullName evidence="2">Uncharacterized protein</fullName>
    </submittedName>
</protein>
<dbReference type="EMBL" id="CAXLJL010000290">
    <property type="protein sequence ID" value="CAL5136235.1"/>
    <property type="molecule type" value="Genomic_DNA"/>
</dbReference>
<feature type="region of interest" description="Disordered" evidence="1">
    <location>
        <begin position="1"/>
        <end position="54"/>
    </location>
</feature>
<gene>
    <name evidence="2" type="ORF">CDAUBV1_LOCUS10306</name>
</gene>
<reference evidence="2" key="1">
    <citation type="submission" date="2024-06" db="EMBL/GenBank/DDBJ databases">
        <authorList>
            <person name="Liu X."/>
            <person name="Lenzi L."/>
            <person name="Haldenby T S."/>
            <person name="Uol C."/>
        </authorList>
    </citation>
    <scope>NUCLEOTIDE SEQUENCE</scope>
</reference>
<proteinExistence type="predicted"/>
<sequence length="110" mass="12382">MFGLQLVRIYPRKPPRAPPFRDVTQGESNAEKSKEDEEPLGFSAGKPKTVKEPRGGLNAALCAESRRAQISLHTLHIDQRRNKLRPLLALEEASLNEEMREKYGAVFNSP</sequence>
<dbReference type="AlphaFoldDB" id="A0AAV2TGH7"/>
<dbReference type="Proteomes" id="UP001497525">
    <property type="component" value="Unassembled WGS sequence"/>
</dbReference>
<accession>A0AAV2TGH7</accession>
<evidence type="ECO:0000313" key="2">
    <source>
        <dbReference type="EMBL" id="CAL5136235.1"/>
    </source>
</evidence>
<comment type="caution">
    <text evidence="2">The sequence shown here is derived from an EMBL/GenBank/DDBJ whole genome shotgun (WGS) entry which is preliminary data.</text>
</comment>
<evidence type="ECO:0000256" key="1">
    <source>
        <dbReference type="SAM" id="MobiDB-lite"/>
    </source>
</evidence>
<name>A0AAV2TGH7_CALDB</name>